<dbReference type="Pfam" id="PF00672">
    <property type="entry name" value="HAMP"/>
    <property type="match status" value="1"/>
</dbReference>
<keyword evidence="7" id="KW-1133">Transmembrane helix</keyword>
<evidence type="ECO:0000313" key="10">
    <source>
        <dbReference type="EMBL" id="OAS23642.1"/>
    </source>
</evidence>
<gene>
    <name evidence="10" type="ORF">A8708_31880</name>
</gene>
<dbReference type="Gene3D" id="6.10.340.10">
    <property type="match status" value="1"/>
</dbReference>
<dbReference type="Pfam" id="PF00015">
    <property type="entry name" value="MCPsignal"/>
    <property type="match status" value="1"/>
</dbReference>
<protein>
    <recommendedName>
        <fullName evidence="12">Chemotaxis protein</fullName>
    </recommendedName>
</protein>
<dbReference type="GO" id="GO:0007165">
    <property type="term" value="P:signal transduction"/>
    <property type="evidence" value="ECO:0007669"/>
    <property type="project" value="UniProtKB-KW"/>
</dbReference>
<evidence type="ECO:0000256" key="5">
    <source>
        <dbReference type="ARBA" id="ARBA00029447"/>
    </source>
</evidence>
<feature type="domain" description="Methyl-accepting transducer" evidence="8">
    <location>
        <begin position="283"/>
        <end position="519"/>
    </location>
</feature>
<accession>A0A198AQU3</accession>
<dbReference type="PROSITE" id="PS50885">
    <property type="entry name" value="HAMP"/>
    <property type="match status" value="1"/>
</dbReference>
<dbReference type="PROSITE" id="PS50111">
    <property type="entry name" value="CHEMOTAXIS_TRANSDUC_2"/>
    <property type="match status" value="1"/>
</dbReference>
<keyword evidence="3 7" id="KW-0472">Membrane</keyword>
<evidence type="ECO:0000256" key="6">
    <source>
        <dbReference type="PROSITE-ProRule" id="PRU00284"/>
    </source>
</evidence>
<comment type="similarity">
    <text evidence="5">Belongs to the methyl-accepting chemotaxis (MCP) protein family.</text>
</comment>
<dbReference type="InterPro" id="IPR003660">
    <property type="entry name" value="HAMP_dom"/>
</dbReference>
<dbReference type="GO" id="GO:0005886">
    <property type="term" value="C:plasma membrane"/>
    <property type="evidence" value="ECO:0007669"/>
    <property type="project" value="UniProtKB-SubCell"/>
</dbReference>
<dbReference type="SMART" id="SM00283">
    <property type="entry name" value="MA"/>
    <property type="match status" value="1"/>
</dbReference>
<evidence type="ECO:0000313" key="11">
    <source>
        <dbReference type="Proteomes" id="UP000078454"/>
    </source>
</evidence>
<dbReference type="RefSeq" id="WP_068661776.1">
    <property type="nucleotide sequence ID" value="NZ_LYPB01000038.1"/>
</dbReference>
<comment type="subcellular location">
    <subcellularLocation>
        <location evidence="1">Cell membrane</location>
    </subcellularLocation>
</comment>
<organism evidence="10 11">
    <name type="scientific">Paenibacillus oryzisoli</name>
    <dbReference type="NCBI Taxonomy" id="1850517"/>
    <lineage>
        <taxon>Bacteria</taxon>
        <taxon>Bacillati</taxon>
        <taxon>Bacillota</taxon>
        <taxon>Bacilli</taxon>
        <taxon>Bacillales</taxon>
        <taxon>Paenibacillaceae</taxon>
        <taxon>Paenibacillus</taxon>
    </lineage>
</organism>
<dbReference type="CDD" id="cd06225">
    <property type="entry name" value="HAMP"/>
    <property type="match status" value="1"/>
</dbReference>
<name>A0A198AQU3_9BACL</name>
<feature type="transmembrane region" description="Helical" evidence="7">
    <location>
        <begin position="192"/>
        <end position="215"/>
    </location>
</feature>
<dbReference type="CDD" id="cd11386">
    <property type="entry name" value="MCP_signal"/>
    <property type="match status" value="1"/>
</dbReference>
<evidence type="ECO:0000259" key="9">
    <source>
        <dbReference type="PROSITE" id="PS50885"/>
    </source>
</evidence>
<evidence type="ECO:0000256" key="1">
    <source>
        <dbReference type="ARBA" id="ARBA00004236"/>
    </source>
</evidence>
<dbReference type="PANTHER" id="PTHR32089:SF112">
    <property type="entry name" value="LYSOZYME-LIKE PROTEIN-RELATED"/>
    <property type="match status" value="1"/>
</dbReference>
<evidence type="ECO:0000256" key="3">
    <source>
        <dbReference type="ARBA" id="ARBA00023136"/>
    </source>
</evidence>
<evidence type="ECO:0000259" key="8">
    <source>
        <dbReference type="PROSITE" id="PS50111"/>
    </source>
</evidence>
<dbReference type="GO" id="GO:0004888">
    <property type="term" value="F:transmembrane signaling receptor activity"/>
    <property type="evidence" value="ECO:0007669"/>
    <property type="project" value="InterPro"/>
</dbReference>
<evidence type="ECO:0000256" key="2">
    <source>
        <dbReference type="ARBA" id="ARBA00022475"/>
    </source>
</evidence>
<keyword evidence="4 6" id="KW-0807">Transducer</keyword>
<feature type="domain" description="HAMP" evidence="9">
    <location>
        <begin position="212"/>
        <end position="264"/>
    </location>
</feature>
<dbReference type="Proteomes" id="UP000078454">
    <property type="component" value="Unassembled WGS sequence"/>
</dbReference>
<dbReference type="Gene3D" id="1.10.287.950">
    <property type="entry name" value="Methyl-accepting chemotaxis protein"/>
    <property type="match status" value="1"/>
</dbReference>
<reference evidence="10 11" key="1">
    <citation type="submission" date="2016-05" db="EMBL/GenBank/DDBJ databases">
        <title>Paenibacillus sp. 1ZS3-15 nov., isolated from the rhizosphere soil.</title>
        <authorList>
            <person name="Zhang X.X."/>
            <person name="Zhang J."/>
        </authorList>
    </citation>
    <scope>NUCLEOTIDE SEQUENCE [LARGE SCALE GENOMIC DNA]</scope>
    <source>
        <strain evidence="10 11">1ZS3-15</strain>
    </source>
</reference>
<dbReference type="SUPFAM" id="SSF58104">
    <property type="entry name" value="Methyl-accepting chemotaxis protein (MCP) signaling domain"/>
    <property type="match status" value="1"/>
</dbReference>
<keyword evidence="2" id="KW-1003">Cell membrane</keyword>
<proteinExistence type="inferred from homology"/>
<dbReference type="PRINTS" id="PR00260">
    <property type="entry name" value="CHEMTRNSDUCR"/>
</dbReference>
<keyword evidence="7" id="KW-0812">Transmembrane</keyword>
<evidence type="ECO:0000256" key="4">
    <source>
        <dbReference type="ARBA" id="ARBA00023224"/>
    </source>
</evidence>
<dbReference type="SMART" id="SM00304">
    <property type="entry name" value="HAMP"/>
    <property type="match status" value="1"/>
</dbReference>
<sequence length="569" mass="61406">MIRNWSLRTKLLSGMLLVILLFTIAALNNYWKLTDVQTALDQENERNVEVKAAYELKNYVGILYSNQADVIINQSDEAATAYKENEAKFREYLEFIALKSNSPKEKELAASLRNASEGFIKSFDTVMDINKKSSKLTATQLRDENKKADDQTDEFKEVIYTVADQYINSFNQESIESTNYLDEEIISVKRTLIISCIVDILLGIGIALLLSRFIIGPINVLMNAAQSIAGGDLTRTITSRSKDEVGKLTDSFGQMILNLQELIREVNASSQDVAVSSKQLSASAEETSAASNEIATSIQAVARGAEAQGLTSTESARAMEEMSIGIQRIAETSSSVSEVSMDASEKARNGNVSLQQVILQMESIRATVDRTASMVQKLDQQSIEIGSIVSAISSIATQTNLLALNAAIEAARAGEHGRGFAVVAGEVRKLAEQSGASANQIIGLIEQIQEGTQEAVEAMNEGTREVHTGIVVVHEAGEAFQLILGAIDLVADQIRDVSAVAEEMSAGSEQVTASVIESSNIAQQSAFAAQNVAGSAEQQLAALQEVAAFANDLNSMSLRLQQAVGKFKL</sequence>
<evidence type="ECO:0008006" key="12">
    <source>
        <dbReference type="Google" id="ProtNLM"/>
    </source>
</evidence>
<keyword evidence="11" id="KW-1185">Reference proteome</keyword>
<dbReference type="InterPro" id="IPR004089">
    <property type="entry name" value="MCPsignal_dom"/>
</dbReference>
<dbReference type="FunFam" id="1.10.287.950:FF:000001">
    <property type="entry name" value="Methyl-accepting chemotaxis sensory transducer"/>
    <property type="match status" value="1"/>
</dbReference>
<evidence type="ECO:0000256" key="7">
    <source>
        <dbReference type="SAM" id="Phobius"/>
    </source>
</evidence>
<dbReference type="GO" id="GO:0006935">
    <property type="term" value="P:chemotaxis"/>
    <property type="evidence" value="ECO:0007669"/>
    <property type="project" value="InterPro"/>
</dbReference>
<dbReference type="PANTHER" id="PTHR32089">
    <property type="entry name" value="METHYL-ACCEPTING CHEMOTAXIS PROTEIN MCPB"/>
    <property type="match status" value="1"/>
</dbReference>
<dbReference type="AlphaFoldDB" id="A0A198AQU3"/>
<comment type="caution">
    <text evidence="10">The sequence shown here is derived from an EMBL/GenBank/DDBJ whole genome shotgun (WGS) entry which is preliminary data.</text>
</comment>
<dbReference type="EMBL" id="LYPB01000038">
    <property type="protein sequence ID" value="OAS23642.1"/>
    <property type="molecule type" value="Genomic_DNA"/>
</dbReference>
<dbReference type="STRING" id="1850517.A8708_31880"/>
<dbReference type="InterPro" id="IPR004090">
    <property type="entry name" value="Chemotax_Me-accpt_rcpt"/>
</dbReference>